<dbReference type="Proteomes" id="UP000053989">
    <property type="component" value="Unassembled WGS sequence"/>
</dbReference>
<feature type="non-terminal residue" evidence="1">
    <location>
        <position position="91"/>
    </location>
</feature>
<evidence type="ECO:0000313" key="1">
    <source>
        <dbReference type="EMBL" id="KIM57365.1"/>
    </source>
</evidence>
<dbReference type="InParanoid" id="A0A0C3D9F3"/>
<feature type="non-terminal residue" evidence="1">
    <location>
        <position position="1"/>
    </location>
</feature>
<proteinExistence type="predicted"/>
<accession>A0A0C3D9F3</accession>
<keyword evidence="2" id="KW-1185">Reference proteome</keyword>
<dbReference type="HOGENOM" id="CLU_040082_6_1_1"/>
<protein>
    <recommendedName>
        <fullName evidence="3">DDE Tnp4 domain-containing protein</fullName>
    </recommendedName>
</protein>
<dbReference type="STRING" id="1036808.A0A0C3D9F3"/>
<sequence>VTGLPVRHVGERFQRSNDTISRYFRKMVAIFSEPPIYTMFVKPPGVDRLSPKIRLNPKFYPYFKDAIGAIDGSHIPIAPPARLASAYRNRK</sequence>
<name>A0A0C3D9F3_9AGAM</name>
<reference evidence="2" key="2">
    <citation type="submission" date="2015-01" db="EMBL/GenBank/DDBJ databases">
        <title>Evolutionary Origins and Diversification of the Mycorrhizal Mutualists.</title>
        <authorList>
            <consortium name="DOE Joint Genome Institute"/>
            <consortium name="Mycorrhizal Genomics Consortium"/>
            <person name="Kohler A."/>
            <person name="Kuo A."/>
            <person name="Nagy L.G."/>
            <person name="Floudas D."/>
            <person name="Copeland A."/>
            <person name="Barry K.W."/>
            <person name="Cichocki N."/>
            <person name="Veneault-Fourrey C."/>
            <person name="LaButti K."/>
            <person name="Lindquist E.A."/>
            <person name="Lipzen A."/>
            <person name="Lundell T."/>
            <person name="Morin E."/>
            <person name="Murat C."/>
            <person name="Riley R."/>
            <person name="Ohm R."/>
            <person name="Sun H."/>
            <person name="Tunlid A."/>
            <person name="Henrissat B."/>
            <person name="Grigoriev I.V."/>
            <person name="Hibbett D.S."/>
            <person name="Martin F."/>
        </authorList>
    </citation>
    <scope>NUCLEOTIDE SEQUENCE [LARGE SCALE GENOMIC DNA]</scope>
    <source>
        <strain evidence="2">Foug A</strain>
    </source>
</reference>
<evidence type="ECO:0000313" key="2">
    <source>
        <dbReference type="Proteomes" id="UP000053989"/>
    </source>
</evidence>
<dbReference type="OrthoDB" id="1681765at2759"/>
<organism evidence="1 2">
    <name type="scientific">Scleroderma citrinum Foug A</name>
    <dbReference type="NCBI Taxonomy" id="1036808"/>
    <lineage>
        <taxon>Eukaryota</taxon>
        <taxon>Fungi</taxon>
        <taxon>Dikarya</taxon>
        <taxon>Basidiomycota</taxon>
        <taxon>Agaricomycotina</taxon>
        <taxon>Agaricomycetes</taxon>
        <taxon>Agaricomycetidae</taxon>
        <taxon>Boletales</taxon>
        <taxon>Sclerodermatineae</taxon>
        <taxon>Sclerodermataceae</taxon>
        <taxon>Scleroderma</taxon>
    </lineage>
</organism>
<reference evidence="1 2" key="1">
    <citation type="submission" date="2014-04" db="EMBL/GenBank/DDBJ databases">
        <authorList>
            <consortium name="DOE Joint Genome Institute"/>
            <person name="Kuo A."/>
            <person name="Kohler A."/>
            <person name="Nagy L.G."/>
            <person name="Floudas D."/>
            <person name="Copeland A."/>
            <person name="Barry K.W."/>
            <person name="Cichocki N."/>
            <person name="Veneault-Fourrey C."/>
            <person name="LaButti K."/>
            <person name="Lindquist E.A."/>
            <person name="Lipzen A."/>
            <person name="Lundell T."/>
            <person name="Morin E."/>
            <person name="Murat C."/>
            <person name="Sun H."/>
            <person name="Tunlid A."/>
            <person name="Henrissat B."/>
            <person name="Grigoriev I.V."/>
            <person name="Hibbett D.S."/>
            <person name="Martin F."/>
            <person name="Nordberg H.P."/>
            <person name="Cantor M.N."/>
            <person name="Hua S.X."/>
        </authorList>
    </citation>
    <scope>NUCLEOTIDE SEQUENCE [LARGE SCALE GENOMIC DNA]</scope>
    <source>
        <strain evidence="1 2">Foug A</strain>
    </source>
</reference>
<evidence type="ECO:0008006" key="3">
    <source>
        <dbReference type="Google" id="ProtNLM"/>
    </source>
</evidence>
<dbReference type="AlphaFoldDB" id="A0A0C3D9F3"/>
<gene>
    <name evidence="1" type="ORF">SCLCIDRAFT_99294</name>
</gene>
<dbReference type="EMBL" id="KN822101">
    <property type="protein sequence ID" value="KIM57365.1"/>
    <property type="molecule type" value="Genomic_DNA"/>
</dbReference>